<proteinExistence type="predicted"/>
<organism evidence="1 2">
    <name type="scientific">Ailuropoda melanoleuca</name>
    <name type="common">Giant panda</name>
    <dbReference type="NCBI Taxonomy" id="9646"/>
    <lineage>
        <taxon>Eukaryota</taxon>
        <taxon>Metazoa</taxon>
        <taxon>Chordata</taxon>
        <taxon>Craniata</taxon>
        <taxon>Vertebrata</taxon>
        <taxon>Euteleostomi</taxon>
        <taxon>Mammalia</taxon>
        <taxon>Eutheria</taxon>
        <taxon>Laurasiatheria</taxon>
        <taxon>Carnivora</taxon>
        <taxon>Caniformia</taxon>
        <taxon>Ursidae</taxon>
        <taxon>Ailuropoda</taxon>
    </lineage>
</organism>
<dbReference type="Proteomes" id="UP000008912">
    <property type="component" value="Unassembled WGS sequence"/>
</dbReference>
<dbReference type="AlphaFoldDB" id="A0A7N5K3L1"/>
<sequence length="78" mass="8059">MPRGANRQLNCTVAEFVLCAADGGDSVSGARGPCTGAHISPQSSASGVTQTPVVEVSIQCMSHVAAGYHVVHHTYKCF</sequence>
<reference evidence="1" key="2">
    <citation type="submission" date="2025-08" db="UniProtKB">
        <authorList>
            <consortium name="Ensembl"/>
        </authorList>
    </citation>
    <scope>IDENTIFICATION</scope>
</reference>
<evidence type="ECO:0000313" key="1">
    <source>
        <dbReference type="Ensembl" id="ENSAMEP00000034224.1"/>
    </source>
</evidence>
<evidence type="ECO:0000313" key="2">
    <source>
        <dbReference type="Proteomes" id="UP000008912"/>
    </source>
</evidence>
<accession>A0A7N5K3L1</accession>
<reference evidence="1" key="3">
    <citation type="submission" date="2025-09" db="UniProtKB">
        <authorList>
            <consortium name="Ensembl"/>
        </authorList>
    </citation>
    <scope>IDENTIFICATION</scope>
</reference>
<dbReference type="InParanoid" id="A0A7N5K3L1"/>
<keyword evidence="2" id="KW-1185">Reference proteome</keyword>
<protein>
    <submittedName>
        <fullName evidence="1">Uncharacterized protein</fullName>
    </submittedName>
</protein>
<name>A0A7N5K3L1_AILME</name>
<dbReference type="Ensembl" id="ENSAMET00000033592.1">
    <property type="protein sequence ID" value="ENSAMEP00000034224.1"/>
    <property type="gene ID" value="ENSAMEG00000023558.1"/>
</dbReference>
<reference evidence="1 2" key="1">
    <citation type="journal article" date="2010" name="Nature">
        <title>The sequence and de novo assembly of the giant panda genome.</title>
        <authorList>
            <person name="Li R."/>
            <person name="Fan W."/>
            <person name="Tian G."/>
            <person name="Zhu H."/>
            <person name="He L."/>
            <person name="Cai J."/>
            <person name="Huang Q."/>
            <person name="Cai Q."/>
            <person name="Li B."/>
            <person name="Bai Y."/>
            <person name="Zhang Z."/>
            <person name="Zhang Y."/>
            <person name="Wang W."/>
            <person name="Li J."/>
            <person name="Wei F."/>
            <person name="Li H."/>
            <person name="Jian M."/>
            <person name="Li J."/>
            <person name="Zhang Z."/>
            <person name="Nielsen R."/>
            <person name="Li D."/>
            <person name="Gu W."/>
            <person name="Yang Z."/>
            <person name="Xuan Z."/>
            <person name="Ryder O.A."/>
            <person name="Leung F.C."/>
            <person name="Zhou Y."/>
            <person name="Cao J."/>
            <person name="Sun X."/>
            <person name="Fu Y."/>
            <person name="Fang X."/>
            <person name="Guo X."/>
            <person name="Wang B."/>
            <person name="Hou R."/>
            <person name="Shen F."/>
            <person name="Mu B."/>
            <person name="Ni P."/>
            <person name="Lin R."/>
            <person name="Qian W."/>
            <person name="Wang G."/>
            <person name="Yu C."/>
            <person name="Nie W."/>
            <person name="Wang J."/>
            <person name="Wu Z."/>
            <person name="Liang H."/>
            <person name="Min J."/>
            <person name="Wu Q."/>
            <person name="Cheng S."/>
            <person name="Ruan J."/>
            <person name="Wang M."/>
            <person name="Shi Z."/>
            <person name="Wen M."/>
            <person name="Liu B."/>
            <person name="Ren X."/>
            <person name="Zheng H."/>
            <person name="Dong D."/>
            <person name="Cook K."/>
            <person name="Shan G."/>
            <person name="Zhang H."/>
            <person name="Kosiol C."/>
            <person name="Xie X."/>
            <person name="Lu Z."/>
            <person name="Zheng H."/>
            <person name="Li Y."/>
            <person name="Steiner C.C."/>
            <person name="Lam T.T."/>
            <person name="Lin S."/>
            <person name="Zhang Q."/>
            <person name="Li G."/>
            <person name="Tian J."/>
            <person name="Gong T."/>
            <person name="Liu H."/>
            <person name="Zhang D."/>
            <person name="Fang L."/>
            <person name="Ye C."/>
            <person name="Zhang J."/>
            <person name="Hu W."/>
            <person name="Xu A."/>
            <person name="Ren Y."/>
            <person name="Zhang G."/>
            <person name="Bruford M.W."/>
            <person name="Li Q."/>
            <person name="Ma L."/>
            <person name="Guo Y."/>
            <person name="An N."/>
            <person name="Hu Y."/>
            <person name="Zheng Y."/>
            <person name="Shi Y."/>
            <person name="Li Z."/>
            <person name="Liu Q."/>
            <person name="Chen Y."/>
            <person name="Zhao J."/>
            <person name="Qu N."/>
            <person name="Zhao S."/>
            <person name="Tian F."/>
            <person name="Wang X."/>
            <person name="Wang H."/>
            <person name="Xu L."/>
            <person name="Liu X."/>
            <person name="Vinar T."/>
            <person name="Wang Y."/>
            <person name="Lam T.W."/>
            <person name="Yiu S.M."/>
            <person name="Liu S."/>
            <person name="Zhang H."/>
            <person name="Li D."/>
            <person name="Huang Y."/>
            <person name="Wang X."/>
            <person name="Yang G."/>
            <person name="Jiang Z."/>
            <person name="Wang J."/>
            <person name="Qin N."/>
            <person name="Li L."/>
            <person name="Li J."/>
            <person name="Bolund L."/>
            <person name="Kristiansen K."/>
            <person name="Wong G.K."/>
            <person name="Olson M."/>
            <person name="Zhang X."/>
            <person name="Li S."/>
            <person name="Yang H."/>
            <person name="Wang J."/>
            <person name="Wang J."/>
        </authorList>
    </citation>
    <scope>NUCLEOTIDE SEQUENCE [LARGE SCALE GENOMIC DNA]</scope>
</reference>